<dbReference type="OrthoDB" id="641420at2"/>
<accession>A0A3E2NQK9</accession>
<name>A0A3E2NQK9_9SPHI</name>
<dbReference type="Pfam" id="PF01833">
    <property type="entry name" value="TIG"/>
    <property type="match status" value="1"/>
</dbReference>
<dbReference type="InterPro" id="IPR013517">
    <property type="entry name" value="FG-GAP"/>
</dbReference>
<dbReference type="Pfam" id="PF13585">
    <property type="entry name" value="CHU_C"/>
    <property type="match status" value="1"/>
</dbReference>
<dbReference type="Pfam" id="PF13517">
    <property type="entry name" value="FG-GAP_3"/>
    <property type="match status" value="3"/>
</dbReference>
<evidence type="ECO:0000259" key="3">
    <source>
        <dbReference type="Pfam" id="PF18676"/>
    </source>
</evidence>
<sequence length="805" mass="85543">MKGPVGTIVNINGVNFGSAPVVYFGATRAEVLSANNSALSVEVPAGATFQPLSVLNTASHLTGYSKYPYHVTFSSTGKITALNFNGRLDIQSGEGPTSLGTADLDGDGKVDLVVANGLSNTISIYRNISVMGTINANSFAPKFDIPTGFLPNNLDIADLDGDGKLDIVVANYVSNTLSIFKNQAVANVLSAASFKQRVDIPTAIYPYVIKMGDLDLDGKPDITIAHSYVGVALSIIKNSSSYDNIAAAGFSTTSELASGNGYYSVAVADLNNNNKPDIILTDVLKNNLSIFDNIGSNNWGLDLFNSPKVFNTQPTPLVVNTGDMDGDGRTDLITSNFGDNLGPNPKSSFFLGILLNKDAEGGISANSFGPVQNFETGRIPQGSAVGDIDGDGKLDAITTNYDESTISILHNTSTVGSLSFDPRVDLPVGINPQSVKIVDLDGDGKADIVTTNNLSNTISIYRNNAEEKLTLDFPLLKSVVYGAADFDPGAVTNGQQSAIIYTIDNPAVADITSDKKVRILSVGQVTITASLPLDPLIATPKPIKQILVVMPAPLLIKVNNSSRPYGIENPDFSFSYKGFVNNETADVIDTRNMSVSTTANKQSLPGRYPLTVSGEALSPNYTFSYQNGDLIINKIKQTINFDLPPSATVNEKKIEINATASSGLPVAVISQADGVVSVSGNTANIFQVGKALLIATQAGNDIYEPVSEAKEILILPAEVIISSNTFTPNNDGINDYWNLEGLEFDYKSTVGVYNRLGKVVFQSRGYAKPFDGSYNGKKLPAGVYYYVITFTDGRKPLSGNVTIIY</sequence>
<feature type="domain" description="IPT/TIG" evidence="2">
    <location>
        <begin position="2"/>
        <end position="58"/>
    </location>
</feature>
<dbReference type="SUPFAM" id="SSF81296">
    <property type="entry name" value="E set domains"/>
    <property type="match status" value="1"/>
</dbReference>
<dbReference type="PANTHER" id="PTHR46580:SF4">
    <property type="entry name" value="ATP_GTP-BINDING PROTEIN"/>
    <property type="match status" value="1"/>
</dbReference>
<dbReference type="EMBL" id="QWDE01000002">
    <property type="protein sequence ID" value="RFZ83275.1"/>
    <property type="molecule type" value="Genomic_DNA"/>
</dbReference>
<gene>
    <name evidence="4" type="ORF">DYU05_14155</name>
</gene>
<dbReference type="Gene3D" id="2.130.10.130">
    <property type="entry name" value="Integrin alpha, N-terminal"/>
    <property type="match status" value="2"/>
</dbReference>
<dbReference type="InterPro" id="IPR014756">
    <property type="entry name" value="Ig_E-set"/>
</dbReference>
<dbReference type="Gene3D" id="3.30.160.710">
    <property type="match status" value="1"/>
</dbReference>
<dbReference type="InterPro" id="IPR041286">
    <property type="entry name" value="MBG_2"/>
</dbReference>
<organism evidence="4 5">
    <name type="scientific">Mucilaginibacter terrenus</name>
    <dbReference type="NCBI Taxonomy" id="2482727"/>
    <lineage>
        <taxon>Bacteria</taxon>
        <taxon>Pseudomonadati</taxon>
        <taxon>Bacteroidota</taxon>
        <taxon>Sphingobacteriia</taxon>
        <taxon>Sphingobacteriales</taxon>
        <taxon>Sphingobacteriaceae</taxon>
        <taxon>Mucilaginibacter</taxon>
    </lineage>
</organism>
<dbReference type="AlphaFoldDB" id="A0A3E2NQK9"/>
<dbReference type="SUPFAM" id="SSF69318">
    <property type="entry name" value="Integrin alpha N-terminal domain"/>
    <property type="match status" value="1"/>
</dbReference>
<dbReference type="InterPro" id="IPR028994">
    <property type="entry name" value="Integrin_alpha_N"/>
</dbReference>
<dbReference type="InterPro" id="IPR026341">
    <property type="entry name" value="T9SS_type_B"/>
</dbReference>
<comment type="caution">
    <text evidence="4">The sequence shown here is derived from an EMBL/GenBank/DDBJ whole genome shotgun (WGS) entry which is preliminary data.</text>
</comment>
<proteinExistence type="predicted"/>
<dbReference type="InterPro" id="IPR013783">
    <property type="entry name" value="Ig-like_fold"/>
</dbReference>
<protein>
    <recommendedName>
        <fullName evidence="6">T9SS type B sorting domain-containing protein</fullName>
    </recommendedName>
</protein>
<dbReference type="InterPro" id="IPR002909">
    <property type="entry name" value="IPT_dom"/>
</dbReference>
<dbReference type="Proteomes" id="UP000260823">
    <property type="component" value="Unassembled WGS sequence"/>
</dbReference>
<evidence type="ECO:0008006" key="6">
    <source>
        <dbReference type="Google" id="ProtNLM"/>
    </source>
</evidence>
<dbReference type="NCBIfam" id="TIGR04131">
    <property type="entry name" value="Bac_Flav_CTERM"/>
    <property type="match status" value="1"/>
</dbReference>
<evidence type="ECO:0000259" key="2">
    <source>
        <dbReference type="Pfam" id="PF01833"/>
    </source>
</evidence>
<dbReference type="PANTHER" id="PTHR46580">
    <property type="entry name" value="SENSOR KINASE-RELATED"/>
    <property type="match status" value="1"/>
</dbReference>
<keyword evidence="1" id="KW-0732">Signal</keyword>
<evidence type="ECO:0000313" key="4">
    <source>
        <dbReference type="EMBL" id="RFZ83275.1"/>
    </source>
</evidence>
<dbReference type="Pfam" id="PF18676">
    <property type="entry name" value="MBG_2"/>
    <property type="match status" value="1"/>
</dbReference>
<keyword evidence="5" id="KW-1185">Reference proteome</keyword>
<feature type="domain" description="MBG" evidence="3">
    <location>
        <begin position="554"/>
        <end position="630"/>
    </location>
</feature>
<dbReference type="Gene3D" id="2.60.40.10">
    <property type="entry name" value="Immunoglobulins"/>
    <property type="match status" value="1"/>
</dbReference>
<reference evidence="4 5" key="1">
    <citation type="submission" date="2018-08" db="EMBL/GenBank/DDBJ databases">
        <title>Mucilaginibacter terrae sp. nov., isolated from manganese diggings.</title>
        <authorList>
            <person name="Huang Y."/>
            <person name="Zhou Z."/>
        </authorList>
    </citation>
    <scope>NUCLEOTIDE SEQUENCE [LARGE SCALE GENOMIC DNA]</scope>
    <source>
        <strain evidence="4 5">ZH6</strain>
    </source>
</reference>
<evidence type="ECO:0000256" key="1">
    <source>
        <dbReference type="ARBA" id="ARBA00022729"/>
    </source>
</evidence>
<evidence type="ECO:0000313" key="5">
    <source>
        <dbReference type="Proteomes" id="UP000260823"/>
    </source>
</evidence>